<reference evidence="1" key="1">
    <citation type="journal article" date="2022" name="bioRxiv">
        <title>Sequencing and chromosome-scale assembly of the giantPleurodeles waltlgenome.</title>
        <authorList>
            <person name="Brown T."/>
            <person name="Elewa A."/>
            <person name="Iarovenko S."/>
            <person name="Subramanian E."/>
            <person name="Araus A.J."/>
            <person name="Petzold A."/>
            <person name="Susuki M."/>
            <person name="Suzuki K.-i.T."/>
            <person name="Hayashi T."/>
            <person name="Toyoda A."/>
            <person name="Oliveira C."/>
            <person name="Osipova E."/>
            <person name="Leigh N.D."/>
            <person name="Simon A."/>
            <person name="Yun M.H."/>
        </authorList>
    </citation>
    <scope>NUCLEOTIDE SEQUENCE</scope>
    <source>
        <strain evidence="1">20211129_DDA</strain>
        <tissue evidence="1">Liver</tissue>
    </source>
</reference>
<gene>
    <name evidence="1" type="ORF">NDU88_000442</name>
</gene>
<organism evidence="1 2">
    <name type="scientific">Pleurodeles waltl</name>
    <name type="common">Iberian ribbed newt</name>
    <dbReference type="NCBI Taxonomy" id="8319"/>
    <lineage>
        <taxon>Eukaryota</taxon>
        <taxon>Metazoa</taxon>
        <taxon>Chordata</taxon>
        <taxon>Craniata</taxon>
        <taxon>Vertebrata</taxon>
        <taxon>Euteleostomi</taxon>
        <taxon>Amphibia</taxon>
        <taxon>Batrachia</taxon>
        <taxon>Caudata</taxon>
        <taxon>Salamandroidea</taxon>
        <taxon>Salamandridae</taxon>
        <taxon>Pleurodelinae</taxon>
        <taxon>Pleurodeles</taxon>
    </lineage>
</organism>
<comment type="caution">
    <text evidence="1">The sequence shown here is derived from an EMBL/GenBank/DDBJ whole genome shotgun (WGS) entry which is preliminary data.</text>
</comment>
<dbReference type="Proteomes" id="UP001066276">
    <property type="component" value="Chromosome 4_2"/>
</dbReference>
<accession>A0AAV7S746</accession>
<keyword evidence="2" id="KW-1185">Reference proteome</keyword>
<dbReference type="AlphaFoldDB" id="A0AAV7S746"/>
<sequence length="200" mass="19911">MDPLPRSSTLSICGEAEHTALPISTQLPARAASPLGGQSPAVLLTCSRSLRAKAEHTARRGCHKPATGTSPSVATCGGLRPASSARLLGSLAAGYTARQGSTYGPGALPLQDVQGGPPGPQTFATASLTPARLAGSSAPQTGCGASDTLPRLQTLVSRPALAAASLLLPSAAGRSSFLGVPGSPKATRLVLQSGLAGWQD</sequence>
<dbReference type="EMBL" id="JANPWB010000008">
    <property type="protein sequence ID" value="KAJ1159938.1"/>
    <property type="molecule type" value="Genomic_DNA"/>
</dbReference>
<evidence type="ECO:0000313" key="1">
    <source>
        <dbReference type="EMBL" id="KAJ1159938.1"/>
    </source>
</evidence>
<evidence type="ECO:0000313" key="2">
    <source>
        <dbReference type="Proteomes" id="UP001066276"/>
    </source>
</evidence>
<protein>
    <submittedName>
        <fullName evidence="1">Uncharacterized protein</fullName>
    </submittedName>
</protein>
<proteinExistence type="predicted"/>
<name>A0AAV7S746_PLEWA</name>